<gene>
    <name evidence="2" type="ORF">ABT317_27445</name>
</gene>
<sequence length="121" mass="12114">MSSLGTEAWAIPGPGMSREEVKLPDLPKPTALGADEEAEKNLTTAPEVPVDPYAPTAVTPWAQDSGVATLKADTAPGTTVPVDDLPIAVGVPAGTDPAAVDGDWKVDLAAPTASQDAGVSG</sequence>
<evidence type="ECO:0000313" key="3">
    <source>
        <dbReference type="Proteomes" id="UP001458415"/>
    </source>
</evidence>
<protein>
    <submittedName>
        <fullName evidence="2">Uncharacterized protein</fullName>
    </submittedName>
</protein>
<comment type="caution">
    <text evidence="2">The sequence shown here is derived from an EMBL/GenBank/DDBJ whole genome shotgun (WGS) entry which is preliminary data.</text>
</comment>
<reference evidence="2 3" key="1">
    <citation type="submission" date="2024-06" db="EMBL/GenBank/DDBJ databases">
        <title>The Natural Products Discovery Center: Release of the First 8490 Sequenced Strains for Exploring Actinobacteria Biosynthetic Diversity.</title>
        <authorList>
            <person name="Kalkreuter E."/>
            <person name="Kautsar S.A."/>
            <person name="Yang D."/>
            <person name="Bader C.D."/>
            <person name="Teijaro C.N."/>
            <person name="Fluegel L."/>
            <person name="Davis C.M."/>
            <person name="Simpson J.R."/>
            <person name="Lauterbach L."/>
            <person name="Steele A.D."/>
            <person name="Gui C."/>
            <person name="Meng S."/>
            <person name="Li G."/>
            <person name="Viehrig K."/>
            <person name="Ye F."/>
            <person name="Su P."/>
            <person name="Kiefer A.F."/>
            <person name="Nichols A."/>
            <person name="Cepeda A.J."/>
            <person name="Yan W."/>
            <person name="Fan B."/>
            <person name="Jiang Y."/>
            <person name="Adhikari A."/>
            <person name="Zheng C.-J."/>
            <person name="Schuster L."/>
            <person name="Cowan T.M."/>
            <person name="Smanski M.J."/>
            <person name="Chevrette M.G."/>
            <person name="De Carvalho L.P.S."/>
            <person name="Shen B."/>
        </authorList>
    </citation>
    <scope>NUCLEOTIDE SEQUENCE [LARGE SCALE GENOMIC DNA]</scope>
    <source>
        <strain evidence="2 3">NPDC000634</strain>
    </source>
</reference>
<organism evidence="2 3">
    <name type="scientific">Streptomyces carpinensis</name>
    <dbReference type="NCBI Taxonomy" id="66369"/>
    <lineage>
        <taxon>Bacteria</taxon>
        <taxon>Bacillati</taxon>
        <taxon>Actinomycetota</taxon>
        <taxon>Actinomycetes</taxon>
        <taxon>Kitasatosporales</taxon>
        <taxon>Streptomycetaceae</taxon>
        <taxon>Streptomyces</taxon>
    </lineage>
</organism>
<dbReference type="Proteomes" id="UP001458415">
    <property type="component" value="Unassembled WGS sequence"/>
</dbReference>
<proteinExistence type="predicted"/>
<evidence type="ECO:0000256" key="1">
    <source>
        <dbReference type="SAM" id="MobiDB-lite"/>
    </source>
</evidence>
<evidence type="ECO:0000313" key="2">
    <source>
        <dbReference type="EMBL" id="MER6980603.1"/>
    </source>
</evidence>
<name>A0ABV1W8S3_9ACTN</name>
<feature type="non-terminal residue" evidence="2">
    <location>
        <position position="121"/>
    </location>
</feature>
<accession>A0ABV1W8S3</accession>
<feature type="region of interest" description="Disordered" evidence="1">
    <location>
        <begin position="1"/>
        <end position="57"/>
    </location>
</feature>
<keyword evidence="3" id="KW-1185">Reference proteome</keyword>
<dbReference type="EMBL" id="JBEPCU010000582">
    <property type="protein sequence ID" value="MER6980603.1"/>
    <property type="molecule type" value="Genomic_DNA"/>
</dbReference>